<sequence>MSSSNQKHYKRIGSIYDDLWSYSEDYIRFMGLSIIEHLRLTSTDSLVDLGCGTGLFTQAIPKEIQLDNPIICVDPSEEMLSQIPLSPQYQIRAVDAITFVSETSGYNKVYMKEAIHHIDNKELLFSSLFEKLTSGGMFLLILLPPTIEYPLFKEALERYERGQPNYNDLTSLLEKVGFNVSVNFVEYLQSIPKEQYFKMVANRYMSLLSFFDDQQLQEGLAEISEKYAQQSILEFPDRFVFITASK</sequence>
<dbReference type="InterPro" id="IPR029063">
    <property type="entry name" value="SAM-dependent_MTases_sf"/>
</dbReference>
<dbReference type="CDD" id="cd02440">
    <property type="entry name" value="AdoMet_MTases"/>
    <property type="match status" value="1"/>
</dbReference>
<dbReference type="GO" id="GO:0008168">
    <property type="term" value="F:methyltransferase activity"/>
    <property type="evidence" value="ECO:0007669"/>
    <property type="project" value="UniProtKB-KW"/>
</dbReference>
<accession>A0A1D8U191</accession>
<evidence type="ECO:0000313" key="2">
    <source>
        <dbReference type="EMBL" id="AOX03564.1"/>
    </source>
</evidence>
<dbReference type="PANTHER" id="PTHR43861">
    <property type="entry name" value="TRANS-ACONITATE 2-METHYLTRANSFERASE-RELATED"/>
    <property type="match status" value="1"/>
</dbReference>
<dbReference type="STRING" id="1458985.BJP34_32720"/>
<dbReference type="Gene3D" id="3.40.50.150">
    <property type="entry name" value="Vaccinia Virus protein VP39"/>
    <property type="match status" value="1"/>
</dbReference>
<dbReference type="KEGG" id="mpro:BJP34_32720"/>
<dbReference type="RefSeq" id="WP_070395936.1">
    <property type="nucleotide sequence ID" value="NZ_CP017599.1"/>
</dbReference>
<name>A0A1D8U191_9CYAN</name>
<dbReference type="PANTHER" id="PTHR43861:SF1">
    <property type="entry name" value="TRANS-ACONITATE 2-METHYLTRANSFERASE"/>
    <property type="match status" value="1"/>
</dbReference>
<dbReference type="Pfam" id="PF08242">
    <property type="entry name" value="Methyltransf_12"/>
    <property type="match status" value="1"/>
</dbReference>
<dbReference type="SUPFAM" id="SSF53335">
    <property type="entry name" value="S-adenosyl-L-methionine-dependent methyltransferases"/>
    <property type="match status" value="1"/>
</dbReference>
<dbReference type="OrthoDB" id="9791837at2"/>
<gene>
    <name evidence="2" type="ORF">BJP34_32720</name>
</gene>
<keyword evidence="2" id="KW-0808">Transferase</keyword>
<dbReference type="AlphaFoldDB" id="A0A1D8U191"/>
<evidence type="ECO:0000313" key="3">
    <source>
        <dbReference type="Proteomes" id="UP000177870"/>
    </source>
</evidence>
<proteinExistence type="predicted"/>
<reference evidence="3" key="1">
    <citation type="submission" date="2016-10" db="EMBL/GenBank/DDBJ databases">
        <title>Comparative genomics uncovers the prolific and rare metabolic potential of the cyanobacterial genus Moorea.</title>
        <authorList>
            <person name="Leao T."/>
            <person name="Castelao G."/>
            <person name="Korobeynikov A."/>
            <person name="Monroe E.A."/>
            <person name="Podell S."/>
            <person name="Glukhov E."/>
            <person name="Allen E."/>
            <person name="Gerwick W.H."/>
            <person name="Gerwick L."/>
        </authorList>
    </citation>
    <scope>NUCLEOTIDE SEQUENCE [LARGE SCALE GENOMIC DNA]</scope>
    <source>
        <strain evidence="3">PAL-8-15-08-1</strain>
    </source>
</reference>
<evidence type="ECO:0000259" key="1">
    <source>
        <dbReference type="Pfam" id="PF08242"/>
    </source>
</evidence>
<dbReference type="InterPro" id="IPR013217">
    <property type="entry name" value="Methyltransf_12"/>
</dbReference>
<protein>
    <submittedName>
        <fullName evidence="2">SAM-dependent methyltransferase</fullName>
    </submittedName>
</protein>
<dbReference type="GO" id="GO:0032259">
    <property type="term" value="P:methylation"/>
    <property type="evidence" value="ECO:0007669"/>
    <property type="project" value="UniProtKB-KW"/>
</dbReference>
<dbReference type="Proteomes" id="UP000177870">
    <property type="component" value="Chromosome"/>
</dbReference>
<feature type="domain" description="Methyltransferase type 12" evidence="1">
    <location>
        <begin position="47"/>
        <end position="138"/>
    </location>
</feature>
<keyword evidence="2" id="KW-0489">Methyltransferase</keyword>
<dbReference type="EMBL" id="CP017599">
    <property type="protein sequence ID" value="AOX03564.1"/>
    <property type="molecule type" value="Genomic_DNA"/>
</dbReference>
<organism evidence="2 3">
    <name type="scientific">Moorena producens PAL-8-15-08-1</name>
    <dbReference type="NCBI Taxonomy" id="1458985"/>
    <lineage>
        <taxon>Bacteria</taxon>
        <taxon>Bacillati</taxon>
        <taxon>Cyanobacteriota</taxon>
        <taxon>Cyanophyceae</taxon>
        <taxon>Coleofasciculales</taxon>
        <taxon>Coleofasciculaceae</taxon>
        <taxon>Moorena</taxon>
    </lineage>
</organism>